<dbReference type="Proteomes" id="UP000662939">
    <property type="component" value="Chromosome"/>
</dbReference>
<dbReference type="RefSeq" id="WP_213171118.1">
    <property type="nucleotide sequence ID" value="NZ_CP070496.1"/>
</dbReference>
<sequence>MDSFDDELSWPSVRREVTIADVEFLESQSEDVAEALAFIFAEETFDYLPIELSNDFLAAKIKNDSLVRIISQLRKTLEEEP</sequence>
<keyword evidence="2" id="KW-1185">Reference proteome</keyword>
<dbReference type="AlphaFoldDB" id="A0A895XJE4"/>
<organism evidence="1 2">
    <name type="scientific">Natronoglycomyces albus</name>
    <dbReference type="NCBI Taxonomy" id="2811108"/>
    <lineage>
        <taxon>Bacteria</taxon>
        <taxon>Bacillati</taxon>
        <taxon>Actinomycetota</taxon>
        <taxon>Actinomycetes</taxon>
        <taxon>Glycomycetales</taxon>
        <taxon>Glycomycetaceae</taxon>
        <taxon>Natronoglycomyces</taxon>
    </lineage>
</organism>
<accession>A0A895XJE4</accession>
<name>A0A895XJE4_9ACTN</name>
<evidence type="ECO:0000313" key="1">
    <source>
        <dbReference type="EMBL" id="QSB05117.1"/>
    </source>
</evidence>
<dbReference type="EMBL" id="CP070496">
    <property type="protein sequence ID" value="QSB05117.1"/>
    <property type="molecule type" value="Genomic_DNA"/>
</dbReference>
<gene>
    <name evidence="1" type="ORF">JQS30_15370</name>
</gene>
<dbReference type="KEGG" id="nav:JQS30_15370"/>
<reference evidence="1" key="1">
    <citation type="submission" date="2021-02" db="EMBL/GenBank/DDBJ databases">
        <title>Natronoglycomyces albus gen. nov., sp. nov, a haloalkaliphilic actinobacterium from a soda solonchak soil.</title>
        <authorList>
            <person name="Sorokin D.Y."/>
            <person name="Khijniak T.V."/>
            <person name="Zakharycheva A.P."/>
            <person name="Boueva O.V."/>
            <person name="Ariskina E.V."/>
            <person name="Hahnke R.L."/>
            <person name="Bunk B."/>
            <person name="Sproer C."/>
            <person name="Schumann P."/>
            <person name="Evtushenko L.I."/>
            <person name="Kublanov I.V."/>
        </authorList>
    </citation>
    <scope>NUCLEOTIDE SEQUENCE</scope>
    <source>
        <strain evidence="1">DSM 106290</strain>
    </source>
</reference>
<evidence type="ECO:0000313" key="2">
    <source>
        <dbReference type="Proteomes" id="UP000662939"/>
    </source>
</evidence>
<proteinExistence type="predicted"/>
<protein>
    <submittedName>
        <fullName evidence="1">Uncharacterized protein</fullName>
    </submittedName>
</protein>